<protein>
    <submittedName>
        <fullName evidence="1">Uncharacterized protein</fullName>
    </submittedName>
</protein>
<evidence type="ECO:0000313" key="1">
    <source>
        <dbReference type="EMBL" id="VVU99143.1"/>
    </source>
</evidence>
<comment type="caution">
    <text evidence="1">The sequence shown here is derived from an EMBL/GenBank/DDBJ whole genome shotgun (WGS) entry which is preliminary data.</text>
</comment>
<proteinExistence type="predicted"/>
<keyword evidence="2" id="KW-1185">Reference proteome</keyword>
<dbReference type="Proteomes" id="UP000356253">
    <property type="component" value="Unassembled WGS sequence"/>
</dbReference>
<organism evidence="1 2">
    <name type="scientific">Mesonia oceanica</name>
    <dbReference type="NCBI Taxonomy" id="2687242"/>
    <lineage>
        <taxon>Bacteria</taxon>
        <taxon>Pseudomonadati</taxon>
        <taxon>Bacteroidota</taxon>
        <taxon>Flavobacteriia</taxon>
        <taxon>Flavobacteriales</taxon>
        <taxon>Flavobacteriaceae</taxon>
        <taxon>Mesonia</taxon>
    </lineage>
</organism>
<evidence type="ECO:0000313" key="2">
    <source>
        <dbReference type="Proteomes" id="UP000356253"/>
    </source>
</evidence>
<dbReference type="EMBL" id="CABVMM010000001">
    <property type="protein sequence ID" value="VVU99143.1"/>
    <property type="molecule type" value="Genomic_DNA"/>
</dbReference>
<name>A0AC61Y3T2_9FLAO</name>
<gene>
    <name evidence="1" type="ORF">FVB9532_00395</name>
</gene>
<reference evidence="1" key="1">
    <citation type="submission" date="2019-09" db="EMBL/GenBank/DDBJ databases">
        <authorList>
            <person name="Rodrigo-Torres L."/>
            <person name="Arahal R. D."/>
            <person name="Lucena T."/>
        </authorList>
    </citation>
    <scope>NUCLEOTIDE SEQUENCE</scope>
    <source>
        <strain evidence="1">ISS653</strain>
    </source>
</reference>
<accession>A0AC61Y3T2</accession>
<sequence length="1136" mass="129485">MGKRTLFIFLLCWAGYLPTQAQTDFQQRKVAVGDSIRIEEVSINPDRFQVLDAQGEPIDSTLYEVDFGKGILILKDSLKAGNDSITIQYRKYPDFLTRSYYQFDPKVITDGSLSQRLYALEQEERPRAFTPFEGLTTSGSISRGITTGTNQNTVLDSELDLQISGNISPNVGLRASIQDSNIPIQESGYSQNLDEFDQIFIELYGEHWNIRAGDVNLVQDDSYFASFTKKVQGLSVGATLNPKGNSTDVYAAGALVRGVFTRNQFTAQEGNQGPYKLSGPNGEVYVQIVSGSEAVFVNGIRLERGENEDYIIDYNAGEIIFNATYPITSEMRITVEFQYTDRNYSRVIATGGGKYHGEKLQIGGFVYSENDLRNQPLQQNLSNIQKEILSEAGDNEAEMIAPSAVPETFEENKVLYRREMVNGEEVYVYSVDPEEELYSVRFSLVGANQGNYILSNASAITRIYEYVAPVNGIPQGNYAPVVQLFAPTKLQIGVVNGTYQASQKTNIAFEVAGSKNDKNLFSDLDDGDNDGFAGRLKANQALYATEENELIAFGTFNFIQKNYQSVERLYNVEFNRDWNLAATLPEGNQSFLDTGLEYASKNHGLARYSFQKLDYSGNYSGARQLLQSNLRFGKLQLQLNGSYLESNGEVFDSEFFRMYANAVYDFGKLWTGTKIAMENNQQTDNATDELTGISQKFSSYEVYTGIGDSTNVYAEVGYRYRVNDSLRDGTLQRVSTSDNYYLKSQLINSKNTKLSVFANYRELHNEEAGKEDEQSLNSRILYNQFLFTRIVNLNTAYETNSGTLPQQEFTYVEVNAGEGQYTWIDYNENGVQELEEFEIAAYPDEAKYIRVLLPNQVFVKTHQNKFSQIISLNFQQWSNEEGAKKFLSHFYNQTSYLVDRKIEREGSNFDLNPFHETDDELAVNLNFRNTIFFNRGRQHYTTSYSYISTRNKNLLSTGLQENKIESHQLNFNHKFEESWLVTLQQKLNETESTSENFQNRNYKIEGFTLNPELSYLLSQRTRFNIFYQLEEQENQLGEQEKLQQNKLGASFSFNNAQKYSVTGEFNYIYNKYEGDTFSPVAYQLLQGLQPEKNYTWTLLAQKKLTNYLDLNLSYFGRKSENSTTIHTGTVQLRAYF</sequence>